<dbReference type="InterPro" id="IPR013525">
    <property type="entry name" value="ABC2_TM"/>
</dbReference>
<dbReference type="PANTHER" id="PTHR43027:SF1">
    <property type="entry name" value="DOXORUBICIN RESISTANCE ABC TRANSPORTER PERMEASE PROTEIN DRRC-RELATED"/>
    <property type="match status" value="1"/>
</dbReference>
<evidence type="ECO:0000313" key="8">
    <source>
        <dbReference type="EMBL" id="MBD8506379.1"/>
    </source>
</evidence>
<feature type="transmembrane region" description="Helical" evidence="6">
    <location>
        <begin position="79"/>
        <end position="101"/>
    </location>
</feature>
<dbReference type="InterPro" id="IPR000412">
    <property type="entry name" value="ABC_2_transport"/>
</dbReference>
<dbReference type="RefSeq" id="WP_192038863.1">
    <property type="nucleotide sequence ID" value="NZ_JACYWE010000004.1"/>
</dbReference>
<keyword evidence="3 6" id="KW-1133">Transmembrane helix</keyword>
<dbReference type="Pfam" id="PF12698">
    <property type="entry name" value="ABC2_membrane_3"/>
    <property type="match status" value="1"/>
</dbReference>
<evidence type="ECO:0000256" key="1">
    <source>
        <dbReference type="ARBA" id="ARBA00004141"/>
    </source>
</evidence>
<evidence type="ECO:0000259" key="7">
    <source>
        <dbReference type="Pfam" id="PF12698"/>
    </source>
</evidence>
<dbReference type="AlphaFoldDB" id="A0A927JBQ9"/>
<feature type="transmembrane region" description="Helical" evidence="6">
    <location>
        <begin position="132"/>
        <end position="150"/>
    </location>
</feature>
<gene>
    <name evidence="8" type="ORF">HT102_07780</name>
</gene>
<evidence type="ECO:0000256" key="3">
    <source>
        <dbReference type="ARBA" id="ARBA00022989"/>
    </source>
</evidence>
<organism evidence="8 9">
    <name type="scientific">Lolliginicoccus lacisalsi</name>
    <dbReference type="NCBI Taxonomy" id="2742202"/>
    <lineage>
        <taxon>Bacteria</taxon>
        <taxon>Bacillati</taxon>
        <taxon>Actinomycetota</taxon>
        <taxon>Actinomycetes</taxon>
        <taxon>Mycobacteriales</taxon>
        <taxon>Hoyosellaceae</taxon>
        <taxon>Lolliginicoccus</taxon>
    </lineage>
</organism>
<dbReference type="PANTHER" id="PTHR43027">
    <property type="entry name" value="DOXORUBICIN RESISTANCE ABC TRANSPORTER PERMEASE PROTEIN DRRC-RELATED"/>
    <property type="match status" value="1"/>
</dbReference>
<comment type="subcellular location">
    <subcellularLocation>
        <location evidence="1">Membrane</location>
        <topology evidence="1">Multi-pass membrane protein</topology>
    </subcellularLocation>
</comment>
<proteinExistence type="predicted"/>
<dbReference type="InterPro" id="IPR052902">
    <property type="entry name" value="ABC-2_transporter"/>
</dbReference>
<keyword evidence="2 6" id="KW-0812">Transmembrane</keyword>
<evidence type="ECO:0000256" key="4">
    <source>
        <dbReference type="ARBA" id="ARBA00023136"/>
    </source>
</evidence>
<dbReference type="GO" id="GO:0140359">
    <property type="term" value="F:ABC-type transporter activity"/>
    <property type="evidence" value="ECO:0007669"/>
    <property type="project" value="InterPro"/>
</dbReference>
<keyword evidence="4 6" id="KW-0472">Membrane</keyword>
<evidence type="ECO:0000313" key="9">
    <source>
        <dbReference type="Proteomes" id="UP000642993"/>
    </source>
</evidence>
<dbReference type="Proteomes" id="UP000642993">
    <property type="component" value="Unassembled WGS sequence"/>
</dbReference>
<evidence type="ECO:0000256" key="6">
    <source>
        <dbReference type="SAM" id="Phobius"/>
    </source>
</evidence>
<accession>A0A927JBQ9</accession>
<evidence type="ECO:0000256" key="5">
    <source>
        <dbReference type="ARBA" id="ARBA00023251"/>
    </source>
</evidence>
<dbReference type="PIRSF" id="PIRSF006648">
    <property type="entry name" value="DrrB"/>
    <property type="match status" value="1"/>
</dbReference>
<feature type="domain" description="ABC-2 type transporter transmembrane" evidence="7">
    <location>
        <begin position="73"/>
        <end position="271"/>
    </location>
</feature>
<feature type="transmembrane region" description="Helical" evidence="6">
    <location>
        <begin position="192"/>
        <end position="212"/>
    </location>
</feature>
<reference evidence="8" key="1">
    <citation type="submission" date="2020-09" db="EMBL/GenBank/DDBJ databases">
        <title>Hoyosella lacisalsi sp. nov., a halotolerant actinobacterium isolated from soil of Lake Gudzhirganskoe.</title>
        <authorList>
            <person name="Yang Q."/>
            <person name="Guo P.Y."/>
            <person name="Liu S.W."/>
            <person name="Li F.N."/>
            <person name="Sun C.H."/>
        </authorList>
    </citation>
    <scope>NUCLEOTIDE SEQUENCE</scope>
    <source>
        <strain evidence="8">G463</strain>
    </source>
</reference>
<keyword evidence="9" id="KW-1185">Reference proteome</keyword>
<protein>
    <submittedName>
        <fullName evidence="8">ABC transporter permease</fullName>
    </submittedName>
</protein>
<keyword evidence="5" id="KW-0046">Antibiotic resistance</keyword>
<evidence type="ECO:0000256" key="2">
    <source>
        <dbReference type="ARBA" id="ARBA00022692"/>
    </source>
</evidence>
<feature type="transmembrane region" description="Helical" evidence="6">
    <location>
        <begin position="162"/>
        <end position="180"/>
    </location>
</feature>
<sequence length="276" mass="29723">MTVGTIDIPLESSSTALAKPSQLQQWAALNSRALREMTRNGDFIVALVTPALFTLAYYVPLRKMMETATYFGGGGLDNYGQFVVPLIALGAVALTMTQAALRAARDAADGITTRFATMPIPRLVPLWSRMSANMVRSIVTLAAALSYGHLVNFRFEGTWAETAGFLGLALLVSLALMLAADGLGTWSENPRAVTQALTLPTLIFGMMSTGFIPESGFPEFVRPFVRNQPVSIFAEALRQLADGEATRDIMVPTALWGGGLLVLFAAFAIWASARRK</sequence>
<dbReference type="EMBL" id="JACYWE010000004">
    <property type="protein sequence ID" value="MBD8506379.1"/>
    <property type="molecule type" value="Genomic_DNA"/>
</dbReference>
<comment type="caution">
    <text evidence="8">The sequence shown here is derived from an EMBL/GenBank/DDBJ whole genome shotgun (WGS) entry which is preliminary data.</text>
</comment>
<name>A0A927JBQ9_9ACTN</name>
<feature type="transmembrane region" description="Helical" evidence="6">
    <location>
        <begin position="254"/>
        <end position="273"/>
    </location>
</feature>
<feature type="transmembrane region" description="Helical" evidence="6">
    <location>
        <begin position="41"/>
        <end position="59"/>
    </location>
</feature>
<dbReference type="GO" id="GO:0043190">
    <property type="term" value="C:ATP-binding cassette (ABC) transporter complex"/>
    <property type="evidence" value="ECO:0007669"/>
    <property type="project" value="InterPro"/>
</dbReference>
<dbReference type="GO" id="GO:0046677">
    <property type="term" value="P:response to antibiotic"/>
    <property type="evidence" value="ECO:0007669"/>
    <property type="project" value="UniProtKB-KW"/>
</dbReference>